<dbReference type="RefSeq" id="XP_019055063.1">
    <property type="nucleotide sequence ID" value="XM_019199518.1"/>
</dbReference>
<dbReference type="EC" id="2.4.1.241" evidence="10"/>
<dbReference type="GO" id="GO:0046481">
    <property type="term" value="F:digalactosyldiacylglycerol synthase activity"/>
    <property type="evidence" value="ECO:0007669"/>
    <property type="project" value="UniProtKB-EC"/>
</dbReference>
<comment type="subcellular location">
    <subcellularLocation>
        <location evidence="9">Plastid</location>
        <location evidence="9">Chloroplast outer membrane</location>
    </subcellularLocation>
</comment>
<keyword evidence="7" id="KW-1002">Plastid outer membrane</keyword>
<evidence type="ECO:0000313" key="17">
    <source>
        <dbReference type="RefSeq" id="XP_019055060.1"/>
    </source>
</evidence>
<evidence type="ECO:0000313" key="19">
    <source>
        <dbReference type="RefSeq" id="XP_019055062.1"/>
    </source>
</evidence>
<dbReference type="PANTHER" id="PTHR46132">
    <property type="entry name" value="DIGALACTOSYLDIACYLGLYCEROL SYNTHASE 2, CHLOROPLASTIC"/>
    <property type="match status" value="1"/>
</dbReference>
<comment type="catalytic activity">
    <reaction evidence="11">
        <text>a 1,2-diacyl-3-O-(beta-D-galactosyl)-sn-glycerol + UDP-alpha-D-galactose = a 1,2-diacyl-3-O-[alpha-D-galactosyl-(1-&gt;6)-beta-D-galactosyl]-sn-glycerol + UDP + H(+)</text>
        <dbReference type="Rhea" id="RHEA:10520"/>
        <dbReference type="ChEBI" id="CHEBI:15378"/>
        <dbReference type="ChEBI" id="CHEBI:17615"/>
        <dbReference type="ChEBI" id="CHEBI:28396"/>
        <dbReference type="ChEBI" id="CHEBI:58223"/>
        <dbReference type="ChEBI" id="CHEBI:66914"/>
        <dbReference type="EC" id="2.4.1.241"/>
    </reaction>
</comment>
<proteinExistence type="inferred from homology"/>
<dbReference type="InterPro" id="IPR044525">
    <property type="entry name" value="DGDG1/2"/>
</dbReference>
<dbReference type="Pfam" id="PF13692">
    <property type="entry name" value="Glyco_trans_1_4"/>
    <property type="match status" value="1"/>
</dbReference>
<dbReference type="SUPFAM" id="SSF53756">
    <property type="entry name" value="UDP-Glycosyltransferase/glycogen phosphorylase"/>
    <property type="match status" value="1"/>
</dbReference>
<dbReference type="FunFam" id="3.40.50.2000:FF:000084">
    <property type="entry name" value="Digalactosyldiacylglycerol synthase 2 chloroplastic"/>
    <property type="match status" value="1"/>
</dbReference>
<reference evidence="14 15" key="1">
    <citation type="submission" date="2025-04" db="UniProtKB">
        <authorList>
            <consortium name="RefSeq"/>
        </authorList>
    </citation>
    <scope>IDENTIFICATION</scope>
</reference>
<evidence type="ECO:0000256" key="4">
    <source>
        <dbReference type="ARBA" id="ARBA00022676"/>
    </source>
</evidence>
<dbReference type="CDD" id="cd01635">
    <property type="entry name" value="Glycosyltransferase_GTB-type"/>
    <property type="match status" value="1"/>
</dbReference>
<keyword evidence="8" id="KW-0472">Membrane</keyword>
<dbReference type="GO" id="GO:0009707">
    <property type="term" value="C:chloroplast outer membrane"/>
    <property type="evidence" value="ECO:0000318"/>
    <property type="project" value="GO_Central"/>
</dbReference>
<evidence type="ECO:0000256" key="9">
    <source>
        <dbReference type="ARBA" id="ARBA00024013"/>
    </source>
</evidence>
<evidence type="ECO:0000256" key="5">
    <source>
        <dbReference type="ARBA" id="ARBA00022679"/>
    </source>
</evidence>
<dbReference type="OrthoDB" id="44480at2759"/>
<accession>A0A1U8Q8Y9</accession>
<keyword evidence="4" id="KW-0328">Glycosyltransferase</keyword>
<sequence length="469" mass="53375">MDRKPHIAIFTTASLPWMTGTAVNPLFRAAYLMKDGGRNVSLVIPWLSMKDQALVYPNKIMFNTPSEHEIFVHRWLEDRTGFISGFNIHFYPAKFDKEKRSILAVGDITKIIPDEEADIAILEEPEHLTWYHHGRRWKTKFRLVIGVIHTNYLEYVKREKNGKLQAFLLKHINKWVINIYCHKVIRLSAATQDLPRSIICNVHGVNPVFLEVGKKKQKEQQNGQQAFTKGAYYIGKMVWSKGYMELLQLLTAYQNELTEFQIDLYGNGEDFDQVQEAAGKLKLTVNVHPGRDHADPLFQEYKVFLNPSTTDVVCTTTAEALAMGKIVVCADHVSNEFFKQFPNCHTYGDGEGFVKAIHKSLDEEPAMMNDDQRCELSWEAATKRFVKVAELDHASERKSAESPRKRYMSVSLNLTRSIEDTSAYVHYAVSGIEAARRAFGAIPGSLHPDEEQCKELGLACPAGKHGQKQ</sequence>
<keyword evidence="13" id="KW-1185">Reference proteome</keyword>
<keyword evidence="6" id="KW-0732">Signal</keyword>
<evidence type="ECO:0000256" key="12">
    <source>
        <dbReference type="ARBA" id="ARBA00071330"/>
    </source>
</evidence>
<dbReference type="RefSeq" id="XP_019055061.1">
    <property type="nucleotide sequence ID" value="XM_019199516.1"/>
</dbReference>
<dbReference type="Gene3D" id="3.40.50.2000">
    <property type="entry name" value="Glycogen Phosphorylase B"/>
    <property type="match status" value="2"/>
</dbReference>
<name>A0A1U8Q8Y9_NELNU</name>
<keyword evidence="5" id="KW-0808">Transferase</keyword>
<keyword evidence="2" id="KW-0150">Chloroplast</keyword>
<dbReference type="RefSeq" id="XP_010271846.1">
    <property type="nucleotide sequence ID" value="XM_010273544.2"/>
</dbReference>
<evidence type="ECO:0000313" key="18">
    <source>
        <dbReference type="RefSeq" id="XP_019055061.1"/>
    </source>
</evidence>
<evidence type="ECO:0000313" key="20">
    <source>
        <dbReference type="RefSeq" id="XP_019055063.1"/>
    </source>
</evidence>
<evidence type="ECO:0000256" key="8">
    <source>
        <dbReference type="ARBA" id="ARBA00023136"/>
    </source>
</evidence>
<dbReference type="STRING" id="4432.A0A1U8Q8Y9"/>
<evidence type="ECO:0000256" key="2">
    <source>
        <dbReference type="ARBA" id="ARBA00022528"/>
    </source>
</evidence>
<dbReference type="GO" id="GO:0019375">
    <property type="term" value="P:galactolipid biosynthetic process"/>
    <property type="evidence" value="ECO:0000318"/>
    <property type="project" value="GO_Central"/>
</dbReference>
<dbReference type="RefSeq" id="XP_010271847.1">
    <property type="nucleotide sequence ID" value="XM_010273545.2"/>
</dbReference>
<dbReference type="RefSeq" id="XP_010271844.1">
    <property type="nucleotide sequence ID" value="XM_010273542.2"/>
</dbReference>
<evidence type="ECO:0000256" key="6">
    <source>
        <dbReference type="ARBA" id="ARBA00022729"/>
    </source>
</evidence>
<dbReference type="GeneID" id="104607819"/>
<dbReference type="KEGG" id="nnu:104607819"/>
<dbReference type="GO" id="GO:0035250">
    <property type="term" value="F:UDP-galactosyltransferase activity"/>
    <property type="evidence" value="ECO:0000318"/>
    <property type="project" value="GO_Central"/>
</dbReference>
<evidence type="ECO:0000313" key="13">
    <source>
        <dbReference type="Proteomes" id="UP000189703"/>
    </source>
</evidence>
<protein>
    <recommendedName>
        <fullName evidence="12">Digalactosyldiacylglycerol synthase 2, chloroplastic</fullName>
        <ecNumber evidence="10">2.4.1.241</ecNumber>
    </recommendedName>
</protein>
<dbReference type="eggNOG" id="ENOG502QQEJ">
    <property type="taxonomic scope" value="Eukaryota"/>
</dbReference>
<keyword evidence="3" id="KW-0934">Plastid</keyword>
<evidence type="ECO:0000313" key="14">
    <source>
        <dbReference type="RefSeq" id="XP_010271844.1"/>
    </source>
</evidence>
<evidence type="ECO:0000256" key="3">
    <source>
        <dbReference type="ARBA" id="ARBA00022640"/>
    </source>
</evidence>
<dbReference type="Proteomes" id="UP000189703">
    <property type="component" value="Unplaced"/>
</dbReference>
<evidence type="ECO:0000256" key="7">
    <source>
        <dbReference type="ARBA" id="ARBA00022805"/>
    </source>
</evidence>
<evidence type="ECO:0000256" key="10">
    <source>
        <dbReference type="ARBA" id="ARBA00024055"/>
    </source>
</evidence>
<evidence type="ECO:0000313" key="16">
    <source>
        <dbReference type="RefSeq" id="XP_010271847.1"/>
    </source>
</evidence>
<dbReference type="OMA" id="FHHGKKW"/>
<dbReference type="PANTHER" id="PTHR46132:SF1">
    <property type="entry name" value="DIGALACTOSYLDIACYLGLYCEROL SYNTHASE 2, CHLOROPLASTIC"/>
    <property type="match status" value="1"/>
</dbReference>
<evidence type="ECO:0000256" key="11">
    <source>
        <dbReference type="ARBA" id="ARBA00048651"/>
    </source>
</evidence>
<gene>
    <name evidence="14 15 16 17 18 19 20" type="primary">LOC104607819</name>
</gene>
<organism evidence="13 19">
    <name type="scientific">Nelumbo nucifera</name>
    <name type="common">Sacred lotus</name>
    <dbReference type="NCBI Taxonomy" id="4432"/>
    <lineage>
        <taxon>Eukaryota</taxon>
        <taxon>Viridiplantae</taxon>
        <taxon>Streptophyta</taxon>
        <taxon>Embryophyta</taxon>
        <taxon>Tracheophyta</taxon>
        <taxon>Spermatophyta</taxon>
        <taxon>Magnoliopsida</taxon>
        <taxon>Proteales</taxon>
        <taxon>Nelumbonaceae</taxon>
        <taxon>Nelumbo</taxon>
    </lineage>
</organism>
<evidence type="ECO:0000313" key="15">
    <source>
        <dbReference type="RefSeq" id="XP_010271846.1"/>
    </source>
</evidence>
<evidence type="ECO:0000256" key="1">
    <source>
        <dbReference type="ARBA" id="ARBA00009481"/>
    </source>
</evidence>
<dbReference type="AlphaFoldDB" id="A0A1U8Q8Y9"/>
<dbReference type="RefSeq" id="XP_019055060.1">
    <property type="nucleotide sequence ID" value="XM_019199515.1"/>
</dbReference>
<comment type="similarity">
    <text evidence="1">Belongs to the glycosyltransferase group 1 family. Glycosyltransferase 4 subfamily.</text>
</comment>
<dbReference type="RefSeq" id="XP_019055062.1">
    <property type="nucleotide sequence ID" value="XM_019199517.1"/>
</dbReference>